<evidence type="ECO:0000313" key="2">
    <source>
        <dbReference type="Proteomes" id="UP001159363"/>
    </source>
</evidence>
<name>A0ABQ9GUT7_9NEOP</name>
<reference evidence="1 2" key="1">
    <citation type="submission" date="2023-02" db="EMBL/GenBank/DDBJ databases">
        <title>LHISI_Scaffold_Assembly.</title>
        <authorList>
            <person name="Stuart O.P."/>
            <person name="Cleave R."/>
            <person name="Magrath M.J.L."/>
            <person name="Mikheyev A.S."/>
        </authorList>
    </citation>
    <scope>NUCLEOTIDE SEQUENCE [LARGE SCALE GENOMIC DNA]</scope>
    <source>
        <strain evidence="1">Daus_M_001</strain>
        <tissue evidence="1">Leg muscle</tissue>
    </source>
</reference>
<proteinExistence type="predicted"/>
<dbReference type="EMBL" id="JARBHB010000009">
    <property type="protein sequence ID" value="KAJ8875782.1"/>
    <property type="molecule type" value="Genomic_DNA"/>
</dbReference>
<sequence length="23" mass="2556">MNILSFLSAVHRSKRAAPAKNLM</sequence>
<gene>
    <name evidence="1" type="ORF">PR048_023681</name>
</gene>
<evidence type="ECO:0000313" key="1">
    <source>
        <dbReference type="EMBL" id="KAJ8875782.1"/>
    </source>
</evidence>
<comment type="caution">
    <text evidence="1">The sequence shown here is derived from an EMBL/GenBank/DDBJ whole genome shotgun (WGS) entry which is preliminary data.</text>
</comment>
<keyword evidence="2" id="KW-1185">Reference proteome</keyword>
<dbReference type="Proteomes" id="UP001159363">
    <property type="component" value="Chromosome 8"/>
</dbReference>
<organism evidence="1 2">
    <name type="scientific">Dryococelus australis</name>
    <dbReference type="NCBI Taxonomy" id="614101"/>
    <lineage>
        <taxon>Eukaryota</taxon>
        <taxon>Metazoa</taxon>
        <taxon>Ecdysozoa</taxon>
        <taxon>Arthropoda</taxon>
        <taxon>Hexapoda</taxon>
        <taxon>Insecta</taxon>
        <taxon>Pterygota</taxon>
        <taxon>Neoptera</taxon>
        <taxon>Polyneoptera</taxon>
        <taxon>Phasmatodea</taxon>
        <taxon>Verophasmatodea</taxon>
        <taxon>Anareolatae</taxon>
        <taxon>Phasmatidae</taxon>
        <taxon>Eurycanthinae</taxon>
        <taxon>Dryococelus</taxon>
    </lineage>
</organism>
<accession>A0ABQ9GUT7</accession>
<protein>
    <submittedName>
        <fullName evidence="1">Uncharacterized protein</fullName>
    </submittedName>
</protein>